<evidence type="ECO:0000256" key="1">
    <source>
        <dbReference type="ARBA" id="ARBA00022859"/>
    </source>
</evidence>
<dbReference type="FunFam" id="2.60.40.10:FF:001878">
    <property type="entry name" value="Immunoglobulin heavy variable 1-4"/>
    <property type="match status" value="1"/>
</dbReference>
<dbReference type="GO" id="GO:0005576">
    <property type="term" value="C:extracellular region"/>
    <property type="evidence" value="ECO:0007669"/>
    <property type="project" value="UniProtKB-ARBA"/>
</dbReference>
<dbReference type="Ensembl" id="ENSCPBT00000030871.1">
    <property type="protein sequence ID" value="ENSCPBP00000026217.1"/>
    <property type="gene ID" value="ENSCPBG00000018604.1"/>
</dbReference>
<reference evidence="5" key="2">
    <citation type="submission" date="2025-09" db="UniProtKB">
        <authorList>
            <consortium name="Ensembl"/>
        </authorList>
    </citation>
    <scope>IDENTIFICATION</scope>
</reference>
<evidence type="ECO:0000256" key="2">
    <source>
        <dbReference type="ARBA" id="ARBA00023130"/>
    </source>
</evidence>
<keyword evidence="1" id="KW-0391">Immunity</keyword>
<dbReference type="GO" id="GO:0019814">
    <property type="term" value="C:immunoglobulin complex"/>
    <property type="evidence" value="ECO:0007669"/>
    <property type="project" value="UniProtKB-KW"/>
</dbReference>
<dbReference type="Proteomes" id="UP000694380">
    <property type="component" value="Unplaced"/>
</dbReference>
<keyword evidence="6" id="KW-1185">Reference proteome</keyword>
<dbReference type="InterPro" id="IPR013783">
    <property type="entry name" value="Ig-like_fold"/>
</dbReference>
<keyword evidence="3" id="KW-1280">Immunoglobulin</keyword>
<keyword evidence="2" id="KW-1064">Adaptive immunity</keyword>
<dbReference type="InterPro" id="IPR050199">
    <property type="entry name" value="IgHV"/>
</dbReference>
<reference evidence="5" key="1">
    <citation type="submission" date="2025-08" db="UniProtKB">
        <authorList>
            <consortium name="Ensembl"/>
        </authorList>
    </citation>
    <scope>IDENTIFICATION</scope>
</reference>
<organism evidence="5 6">
    <name type="scientific">Chrysemys picta bellii</name>
    <name type="common">Western painted turtle</name>
    <name type="synonym">Emys bellii</name>
    <dbReference type="NCBI Taxonomy" id="8478"/>
    <lineage>
        <taxon>Eukaryota</taxon>
        <taxon>Metazoa</taxon>
        <taxon>Chordata</taxon>
        <taxon>Craniata</taxon>
        <taxon>Vertebrata</taxon>
        <taxon>Euteleostomi</taxon>
        <taxon>Archelosauria</taxon>
        <taxon>Testudinata</taxon>
        <taxon>Testudines</taxon>
        <taxon>Cryptodira</taxon>
        <taxon>Durocryptodira</taxon>
        <taxon>Testudinoidea</taxon>
        <taxon>Emydidae</taxon>
        <taxon>Chrysemys</taxon>
    </lineage>
</organism>
<sequence>PGAVKPGDTLTLTCAVSGTSISSDTAWHWIRQPPGTGLEWMGRVYPYGGSTGYDSSLQGRTTISADTAKNQFSLQLRSLTAADTATYYCARQAHSDTAQSIVQKGEVISTHSFRALGQQFLL</sequence>
<dbReference type="InterPro" id="IPR003599">
    <property type="entry name" value="Ig_sub"/>
</dbReference>
<dbReference type="PROSITE" id="PS50835">
    <property type="entry name" value="IG_LIKE"/>
    <property type="match status" value="1"/>
</dbReference>
<evidence type="ECO:0000313" key="5">
    <source>
        <dbReference type="Ensembl" id="ENSCPBP00000026217.1"/>
    </source>
</evidence>
<dbReference type="SMART" id="SM00406">
    <property type="entry name" value="IGv"/>
    <property type="match status" value="1"/>
</dbReference>
<dbReference type="GeneTree" id="ENSGT01030000234536"/>
<dbReference type="InterPro" id="IPR007110">
    <property type="entry name" value="Ig-like_dom"/>
</dbReference>
<accession>A0A8C3P9L7</accession>
<dbReference type="Pfam" id="PF07686">
    <property type="entry name" value="V-set"/>
    <property type="match status" value="1"/>
</dbReference>
<dbReference type="AlphaFoldDB" id="A0A8C3P9L7"/>
<dbReference type="PANTHER" id="PTHR23266">
    <property type="entry name" value="IMMUNOGLOBULIN HEAVY CHAIN"/>
    <property type="match status" value="1"/>
</dbReference>
<dbReference type="Gene3D" id="2.60.40.10">
    <property type="entry name" value="Immunoglobulins"/>
    <property type="match status" value="1"/>
</dbReference>
<dbReference type="SMART" id="SM00409">
    <property type="entry name" value="IG"/>
    <property type="match status" value="1"/>
</dbReference>
<dbReference type="OMA" id="SSANYGW"/>
<name>A0A8C3P9L7_CHRPI</name>
<dbReference type="GO" id="GO:0002250">
    <property type="term" value="P:adaptive immune response"/>
    <property type="evidence" value="ECO:0007669"/>
    <property type="project" value="UniProtKB-KW"/>
</dbReference>
<evidence type="ECO:0000259" key="4">
    <source>
        <dbReference type="PROSITE" id="PS50835"/>
    </source>
</evidence>
<evidence type="ECO:0000256" key="3">
    <source>
        <dbReference type="ARBA" id="ARBA00043265"/>
    </source>
</evidence>
<evidence type="ECO:0000313" key="6">
    <source>
        <dbReference type="Proteomes" id="UP000694380"/>
    </source>
</evidence>
<proteinExistence type="predicted"/>
<dbReference type="SUPFAM" id="SSF48726">
    <property type="entry name" value="Immunoglobulin"/>
    <property type="match status" value="1"/>
</dbReference>
<protein>
    <recommendedName>
        <fullName evidence="4">Ig-like domain-containing protein</fullName>
    </recommendedName>
</protein>
<dbReference type="InterPro" id="IPR013106">
    <property type="entry name" value="Ig_V-set"/>
</dbReference>
<feature type="domain" description="Ig-like" evidence="4">
    <location>
        <begin position="1"/>
        <end position="102"/>
    </location>
</feature>
<dbReference type="InterPro" id="IPR036179">
    <property type="entry name" value="Ig-like_dom_sf"/>
</dbReference>